<evidence type="ECO:0000313" key="1">
    <source>
        <dbReference type="EMBL" id="EKS33993.1"/>
    </source>
</evidence>
<organism evidence="1 2">
    <name type="scientific">Afipia clevelandensis ATCC 49720</name>
    <dbReference type="NCBI Taxonomy" id="883079"/>
    <lineage>
        <taxon>Bacteria</taxon>
        <taxon>Pseudomonadati</taxon>
        <taxon>Pseudomonadota</taxon>
        <taxon>Alphaproteobacteria</taxon>
        <taxon>Hyphomicrobiales</taxon>
        <taxon>Nitrobacteraceae</taxon>
        <taxon>Afipia</taxon>
    </lineage>
</organism>
<dbReference type="HOGENOM" id="CLU_2857655_0_0_5"/>
<proteinExistence type="predicted"/>
<dbReference type="RefSeq" id="WP_002713983.1">
    <property type="nucleotide sequence ID" value="NZ_KB375281.1"/>
</dbReference>
<sequence>MNTNGSASFKAWRNVVDRYLHDTYCITIADAGIDEERLTRYWKANDSPREFVEWFAAKYALDSK</sequence>
<reference evidence="1 2" key="1">
    <citation type="submission" date="2012-04" db="EMBL/GenBank/DDBJ databases">
        <title>The Genome Sequence of Afipia clevelandensis ATCC 49720.</title>
        <authorList>
            <consortium name="The Broad Institute Genome Sequencing Platform"/>
            <person name="Earl A."/>
            <person name="Ward D."/>
            <person name="Feldgarden M."/>
            <person name="Gevers D."/>
            <person name="Huys G."/>
            <person name="Walker B."/>
            <person name="Young S.K."/>
            <person name="Zeng Q."/>
            <person name="Gargeya S."/>
            <person name="Fitzgerald M."/>
            <person name="Haas B."/>
            <person name="Abouelleil A."/>
            <person name="Alvarado L."/>
            <person name="Arachchi H.M."/>
            <person name="Berlin A."/>
            <person name="Chapman S.B."/>
            <person name="Goldberg J."/>
            <person name="Griggs A."/>
            <person name="Gujja S."/>
            <person name="Hansen M."/>
            <person name="Howarth C."/>
            <person name="Imamovic A."/>
            <person name="Larimer J."/>
            <person name="McCowen C."/>
            <person name="Montmayeur A."/>
            <person name="Murphy C."/>
            <person name="Neiman D."/>
            <person name="Pearson M."/>
            <person name="Priest M."/>
            <person name="Roberts A."/>
            <person name="Saif S."/>
            <person name="Shea T."/>
            <person name="Sisk P."/>
            <person name="Sykes S."/>
            <person name="Wortman J."/>
            <person name="Nusbaum C."/>
            <person name="Birren B."/>
        </authorList>
    </citation>
    <scope>NUCLEOTIDE SEQUENCE [LARGE SCALE GENOMIC DNA]</scope>
    <source>
        <strain evidence="1 2">ATCC 49720</strain>
    </source>
</reference>
<gene>
    <name evidence="1" type="ORF">HMPREF9696_03113</name>
</gene>
<dbReference type="AlphaFoldDB" id="K8P6D8"/>
<dbReference type="Proteomes" id="UP000001095">
    <property type="component" value="Unassembled WGS sequence"/>
</dbReference>
<comment type="caution">
    <text evidence="1">The sequence shown here is derived from an EMBL/GenBank/DDBJ whole genome shotgun (WGS) entry which is preliminary data.</text>
</comment>
<dbReference type="EMBL" id="AGWY01000012">
    <property type="protein sequence ID" value="EKS33993.1"/>
    <property type="molecule type" value="Genomic_DNA"/>
</dbReference>
<name>K8P6D8_9BRAD</name>
<accession>K8P6D8</accession>
<evidence type="ECO:0000313" key="2">
    <source>
        <dbReference type="Proteomes" id="UP000001095"/>
    </source>
</evidence>
<keyword evidence="2" id="KW-1185">Reference proteome</keyword>
<protein>
    <submittedName>
        <fullName evidence="1">Uncharacterized protein</fullName>
    </submittedName>
</protein>